<dbReference type="EMBL" id="CP044419">
    <property type="protein sequence ID" value="QOY42071.1"/>
    <property type="molecule type" value="Genomic_DNA"/>
</dbReference>
<dbReference type="AlphaFoldDB" id="A0A7S7RGP4"/>
<gene>
    <name evidence="2" type="ORF">CPATCC_001671</name>
</gene>
<proteinExistence type="predicted"/>
<protein>
    <submittedName>
        <fullName evidence="2">Uncharacterized protein</fullName>
    </submittedName>
</protein>
<name>A0A7S7RGP4_CRYPV</name>
<feature type="signal peptide" evidence="1">
    <location>
        <begin position="1"/>
        <end position="18"/>
    </location>
</feature>
<organism evidence="2 3">
    <name type="scientific">Cryptosporidium parvum</name>
    <dbReference type="NCBI Taxonomy" id="5807"/>
    <lineage>
        <taxon>Eukaryota</taxon>
        <taxon>Sar</taxon>
        <taxon>Alveolata</taxon>
        <taxon>Apicomplexa</taxon>
        <taxon>Conoidasida</taxon>
        <taxon>Coccidia</taxon>
        <taxon>Eucoccidiorida</taxon>
        <taxon>Eimeriorina</taxon>
        <taxon>Cryptosporidiidae</taxon>
        <taxon>Cryptosporidium</taxon>
    </lineage>
</organism>
<dbReference type="Proteomes" id="UP000593906">
    <property type="component" value="Chromosome 4"/>
</dbReference>
<reference evidence="2 3" key="1">
    <citation type="submission" date="2019-09" db="EMBL/GenBank/DDBJ databases">
        <title>Consistent, comparative and evidence-based genome assembly and annotation for Cryptosporidium parvum, C. hominis and C. tyzzeri.</title>
        <authorList>
            <person name="Baptista R.P."/>
            <person name="Li Y."/>
            <person name="Sateriale A."/>
            <person name="Ansell B."/>
            <person name="Jex A."/>
            <person name="Sanders M."/>
            <person name="Brooks K."/>
            <person name="Tracey A."/>
            <person name="Berriman M."/>
            <person name="Striepen B."/>
            <person name="Cotton J.A."/>
            <person name="Kissinger J.C."/>
        </authorList>
    </citation>
    <scope>NUCLEOTIDE SEQUENCE [LARGE SCALE GENOMIC DNA]</scope>
    <source>
        <strain evidence="2 3">IOWA-ATCC</strain>
    </source>
</reference>
<evidence type="ECO:0000313" key="3">
    <source>
        <dbReference type="Proteomes" id="UP000593906"/>
    </source>
</evidence>
<sequence>MKLCNLFVLIYSIALIKQNIIDLFGGQNKIISPLLYSLLQLTAGVQGTAGSREDLNSEFGGLSLIEDEIDGEAEASGRQTVSYSHAELVSLKDSTKEPFKKIEESYRRLVEHPVDKECVAAMFLILQACISELGRSDAFCKMLRRNYNIVRKQVKNYKVVTEKYASYFKSAVSTLFSLNSLIKLNPQNVELELSFVNDIEKFLEEILSFLMRTESFIEYIILLFMKFCSPQGLTYYTNRIEGRIK</sequence>
<feature type="chain" id="PRO_5031398211" evidence="1">
    <location>
        <begin position="19"/>
        <end position="245"/>
    </location>
</feature>
<evidence type="ECO:0000256" key="1">
    <source>
        <dbReference type="SAM" id="SignalP"/>
    </source>
</evidence>
<evidence type="ECO:0000313" key="2">
    <source>
        <dbReference type="EMBL" id="QOY42071.1"/>
    </source>
</evidence>
<accession>A0A7S7RGP4</accession>
<keyword evidence="1" id="KW-0732">Signal</keyword>
<dbReference type="VEuPathDB" id="CryptoDB:CPATCC_0018940"/>